<dbReference type="Proteomes" id="UP000293296">
    <property type="component" value="Chromosome"/>
</dbReference>
<evidence type="ECO:0000313" key="1">
    <source>
        <dbReference type="EMBL" id="QAZ65835.1"/>
    </source>
</evidence>
<dbReference type="KEGG" id="dcb:C3Y92_00695"/>
<accession>A0A4P6HGF6</accession>
<dbReference type="RefSeq" id="WP_129348541.1">
    <property type="nucleotide sequence ID" value="NZ_CP026538.1"/>
</dbReference>
<keyword evidence="2" id="KW-1185">Reference proteome</keyword>
<dbReference type="EMBL" id="CP026538">
    <property type="protein sequence ID" value="QAZ65835.1"/>
    <property type="molecule type" value="Genomic_DNA"/>
</dbReference>
<reference evidence="1 2" key="1">
    <citation type="submission" date="2018-02" db="EMBL/GenBank/DDBJ databases">
        <title>Genome sequence of Desulfovibrio carbinolicus DSM 3852.</title>
        <authorList>
            <person name="Wilbanks E."/>
            <person name="Skennerton C.T."/>
            <person name="Orphan V.J."/>
        </authorList>
    </citation>
    <scope>NUCLEOTIDE SEQUENCE [LARGE SCALE GENOMIC DNA]</scope>
    <source>
        <strain evidence="1 2">DSM 3852</strain>
    </source>
</reference>
<name>A0A4P6HGF6_9BACT</name>
<gene>
    <name evidence="1" type="ORF">C3Y92_00695</name>
</gene>
<evidence type="ECO:0008006" key="3">
    <source>
        <dbReference type="Google" id="ProtNLM"/>
    </source>
</evidence>
<evidence type="ECO:0000313" key="2">
    <source>
        <dbReference type="Proteomes" id="UP000293296"/>
    </source>
</evidence>
<organism evidence="1 2">
    <name type="scientific">Solidesulfovibrio carbinolicus</name>
    <dbReference type="NCBI Taxonomy" id="296842"/>
    <lineage>
        <taxon>Bacteria</taxon>
        <taxon>Pseudomonadati</taxon>
        <taxon>Thermodesulfobacteriota</taxon>
        <taxon>Desulfovibrionia</taxon>
        <taxon>Desulfovibrionales</taxon>
        <taxon>Desulfovibrionaceae</taxon>
        <taxon>Solidesulfovibrio</taxon>
    </lineage>
</organism>
<sequence>MTHETPLDDLIARAKARGAAARGILDELGLVAAWSRYGRPVLVGAVANNLGLDPDIDLEVYCPTLSPDHGFAVLAQAASNPAVKETLFQNHLDGPDGAYYWRIRYAASDGEIWKIDMWSAAVDYALPRGEHLVGPLGRALTPEIRRAILELKAWRAQAGFDCLSIDLYRAVVSGGVRDAQGLMDWKAANETGQLSDWRPQPGSAG</sequence>
<dbReference type="OrthoDB" id="7946528at2"/>
<proteinExistence type="predicted"/>
<dbReference type="AlphaFoldDB" id="A0A4P6HGF6"/>
<protein>
    <recommendedName>
        <fullName evidence="3">Nucleotidyltransferase family protein</fullName>
    </recommendedName>
</protein>